<accession>A0ABT1CI15</accession>
<protein>
    <submittedName>
        <fullName evidence="7">Lipopolysaccharide biosynthesis protein</fullName>
    </submittedName>
</protein>
<organism evidence="7 8">
    <name type="scientific">Asaia lannensis NBRC 102526</name>
    <dbReference type="NCBI Taxonomy" id="1307926"/>
    <lineage>
        <taxon>Bacteria</taxon>
        <taxon>Pseudomonadati</taxon>
        <taxon>Pseudomonadota</taxon>
        <taxon>Alphaproteobacteria</taxon>
        <taxon>Acetobacterales</taxon>
        <taxon>Acetobacteraceae</taxon>
        <taxon>Asaia</taxon>
    </lineage>
</organism>
<keyword evidence="2" id="KW-1003">Cell membrane</keyword>
<dbReference type="PANTHER" id="PTHR30250">
    <property type="entry name" value="PST FAMILY PREDICTED COLANIC ACID TRANSPORTER"/>
    <property type="match status" value="1"/>
</dbReference>
<dbReference type="InterPro" id="IPR050833">
    <property type="entry name" value="Poly_Biosynth_Transport"/>
</dbReference>
<keyword evidence="4 6" id="KW-1133">Transmembrane helix</keyword>
<dbReference type="Proteomes" id="UP001523401">
    <property type="component" value="Unassembled WGS sequence"/>
</dbReference>
<feature type="transmembrane region" description="Helical" evidence="6">
    <location>
        <begin position="12"/>
        <end position="35"/>
    </location>
</feature>
<keyword evidence="3 6" id="KW-0812">Transmembrane</keyword>
<gene>
    <name evidence="7" type="ORF">NF685_10730</name>
</gene>
<sequence length="469" mass="51801">MSKHPSAGRRIVHNVSFLTLGRIATAICSFAYIAFAVRALGLASFGVLILIHSLGIMASTFSRMQSWQTLIRYGNEPYAQRDLDLLRRIIGFCIRLDLLSALVAVSIGLISVTFYSHVAHWTSWVTTLAYFYALICPFMYTGWSNGVLRLTERFHLVPVSDTITAIFRTAGTAVGYVFHLKLGFFVLVWAGAVLLDYGLFLYFALSTLRHQIGLRLRVRDVLTGWRWQLPGMWAFTRSTSINQTLGAVSGHISTLVVGSLLGSAEAAVFRICRQIADGIVTPAQMLSPVLYPELVKMRDRQDWSGLKRLTWKIFGILCAVSVVLLLVAAFFGGRIFSLMLHIHLHGTTYYISIMLVSAVLTLLVVPLEPLLTVMGQIGFLMANRTWITLAYFPVLYGLTAHFSLAGACYATTFSSFLMFVTRLWKAAMSSLRVHGTTPPSVSQPLTPAVQEDAAASDAARSEEGLIVKA</sequence>
<evidence type="ECO:0000256" key="5">
    <source>
        <dbReference type="ARBA" id="ARBA00023136"/>
    </source>
</evidence>
<evidence type="ECO:0000313" key="7">
    <source>
        <dbReference type="EMBL" id="MCO6160503.1"/>
    </source>
</evidence>
<reference evidence="7 8" key="1">
    <citation type="submission" date="2022-06" db="EMBL/GenBank/DDBJ databases">
        <title>Whole-genome of Asaia lannensis strain LMG 27011T.</title>
        <authorList>
            <person name="Sombolestani A."/>
        </authorList>
    </citation>
    <scope>NUCLEOTIDE SEQUENCE [LARGE SCALE GENOMIC DNA]</scope>
    <source>
        <strain evidence="7 8">NBRC 102526</strain>
    </source>
</reference>
<evidence type="ECO:0000313" key="8">
    <source>
        <dbReference type="Proteomes" id="UP001523401"/>
    </source>
</evidence>
<feature type="transmembrane region" description="Helical" evidence="6">
    <location>
        <begin position="96"/>
        <end position="115"/>
    </location>
</feature>
<name>A0ABT1CI15_9PROT</name>
<feature type="transmembrane region" description="Helical" evidence="6">
    <location>
        <begin position="121"/>
        <end position="143"/>
    </location>
</feature>
<feature type="transmembrane region" description="Helical" evidence="6">
    <location>
        <begin position="348"/>
        <end position="365"/>
    </location>
</feature>
<evidence type="ECO:0000256" key="6">
    <source>
        <dbReference type="SAM" id="Phobius"/>
    </source>
</evidence>
<evidence type="ECO:0000256" key="4">
    <source>
        <dbReference type="ARBA" id="ARBA00022989"/>
    </source>
</evidence>
<dbReference type="RefSeq" id="WP_252849589.1">
    <property type="nucleotide sequence ID" value="NZ_BAPW01000004.1"/>
</dbReference>
<dbReference type="PANTHER" id="PTHR30250:SF31">
    <property type="entry name" value="INNER MEMBRANE PROTEIN YGHQ"/>
    <property type="match status" value="1"/>
</dbReference>
<feature type="transmembrane region" description="Helical" evidence="6">
    <location>
        <begin position="402"/>
        <end position="424"/>
    </location>
</feature>
<feature type="transmembrane region" description="Helical" evidence="6">
    <location>
        <begin position="184"/>
        <end position="205"/>
    </location>
</feature>
<keyword evidence="8" id="KW-1185">Reference proteome</keyword>
<comment type="caution">
    <text evidence="7">The sequence shown here is derived from an EMBL/GenBank/DDBJ whole genome shotgun (WGS) entry which is preliminary data.</text>
</comment>
<dbReference type="EMBL" id="JAMXQU010000008">
    <property type="protein sequence ID" value="MCO6160503.1"/>
    <property type="molecule type" value="Genomic_DNA"/>
</dbReference>
<evidence type="ECO:0000256" key="2">
    <source>
        <dbReference type="ARBA" id="ARBA00022475"/>
    </source>
</evidence>
<feature type="transmembrane region" description="Helical" evidence="6">
    <location>
        <begin position="155"/>
        <end position="178"/>
    </location>
</feature>
<proteinExistence type="predicted"/>
<evidence type="ECO:0000256" key="1">
    <source>
        <dbReference type="ARBA" id="ARBA00004651"/>
    </source>
</evidence>
<feature type="transmembrane region" description="Helical" evidence="6">
    <location>
        <begin position="41"/>
        <end position="62"/>
    </location>
</feature>
<keyword evidence="5 6" id="KW-0472">Membrane</keyword>
<feature type="transmembrane region" description="Helical" evidence="6">
    <location>
        <begin position="313"/>
        <end position="336"/>
    </location>
</feature>
<comment type="subcellular location">
    <subcellularLocation>
        <location evidence="1">Cell membrane</location>
        <topology evidence="1">Multi-pass membrane protein</topology>
    </subcellularLocation>
</comment>
<evidence type="ECO:0000256" key="3">
    <source>
        <dbReference type="ARBA" id="ARBA00022692"/>
    </source>
</evidence>